<evidence type="ECO:0000313" key="3">
    <source>
        <dbReference type="Proteomes" id="UP000323856"/>
    </source>
</evidence>
<feature type="transmembrane region" description="Helical" evidence="1">
    <location>
        <begin position="15"/>
        <end position="37"/>
    </location>
</feature>
<dbReference type="Proteomes" id="UP000323856">
    <property type="component" value="Unassembled WGS sequence"/>
</dbReference>
<accession>A0A5B0EKV5</accession>
<proteinExistence type="predicted"/>
<sequence>MPGPRPNKAPGSGPAILLNVLAALVAGALAAVVGTILHASVAYVGETPIPWGATLALLLTGTLVYWVGLLRGKLWVSALAGLATYVFVALISLDQNNQMIVSTQFYSVLPGPALAGGIWVYGIIVPVIVAILLASKQLRLAAQPAR</sequence>
<keyword evidence="1" id="KW-0812">Transmembrane</keyword>
<organism evidence="2 3">
    <name type="scientific">Paeniglutamicibacter gangotriensis</name>
    <dbReference type="NCBI Taxonomy" id="254787"/>
    <lineage>
        <taxon>Bacteria</taxon>
        <taxon>Bacillati</taxon>
        <taxon>Actinomycetota</taxon>
        <taxon>Actinomycetes</taxon>
        <taxon>Micrococcales</taxon>
        <taxon>Micrococcaceae</taxon>
        <taxon>Paeniglutamicibacter</taxon>
    </lineage>
</organism>
<reference evidence="2 3" key="1">
    <citation type="submission" date="2019-07" db="EMBL/GenBank/DDBJ databases">
        <title>Analysis of the biochemical properties, biological activity and biotechnological potential of siderophores and biosurfactants produced by Antarctic psychrotolerant bacteria.</title>
        <authorList>
            <person name="Styczynski M."/>
            <person name="Krucon T."/>
            <person name="Decewicz P."/>
            <person name="Dziewit L."/>
        </authorList>
    </citation>
    <scope>NUCLEOTIDE SEQUENCE [LARGE SCALE GENOMIC DNA]</scope>
    <source>
        <strain evidence="2 3">ANT_H27</strain>
    </source>
</reference>
<dbReference type="EMBL" id="VOBL01000005">
    <property type="protein sequence ID" value="KAA0977969.1"/>
    <property type="molecule type" value="Genomic_DNA"/>
</dbReference>
<dbReference type="RefSeq" id="WP_007269932.1">
    <property type="nucleotide sequence ID" value="NZ_JBITUG010000006.1"/>
</dbReference>
<comment type="caution">
    <text evidence="2">The sequence shown here is derived from an EMBL/GenBank/DDBJ whole genome shotgun (WGS) entry which is preliminary data.</text>
</comment>
<keyword evidence="1" id="KW-0472">Membrane</keyword>
<feature type="transmembrane region" description="Helical" evidence="1">
    <location>
        <begin position="49"/>
        <end position="67"/>
    </location>
</feature>
<gene>
    <name evidence="2" type="ORF">FQ154_06845</name>
</gene>
<keyword evidence="1" id="KW-1133">Transmembrane helix</keyword>
<evidence type="ECO:0000256" key="1">
    <source>
        <dbReference type="SAM" id="Phobius"/>
    </source>
</evidence>
<dbReference type="AlphaFoldDB" id="A0A5B0EKV5"/>
<feature type="transmembrane region" description="Helical" evidence="1">
    <location>
        <begin position="113"/>
        <end position="134"/>
    </location>
</feature>
<feature type="transmembrane region" description="Helical" evidence="1">
    <location>
        <begin position="74"/>
        <end position="93"/>
    </location>
</feature>
<protein>
    <submittedName>
        <fullName evidence="2">Uncharacterized protein</fullName>
    </submittedName>
</protein>
<evidence type="ECO:0000313" key="2">
    <source>
        <dbReference type="EMBL" id="KAA0977969.1"/>
    </source>
</evidence>
<dbReference type="OrthoDB" id="4951183at2"/>
<name>A0A5B0EKV5_9MICC</name>